<sequence>MAIIAQGLSLIRGLAVLVLFQWLGELVVSWTGMMIPGPLMGMLILLTFLAYPSGFARVIEPVSARLIQNLSLVFIPACVGVFFLGPAISLQIPLLMLVVVLSTLVAIIFMTVLIKAIETTKNG</sequence>
<keyword evidence="2" id="KW-1003">Cell membrane</keyword>
<keyword evidence="3 6" id="KW-0812">Transmembrane</keyword>
<evidence type="ECO:0008006" key="9">
    <source>
        <dbReference type="Google" id="ProtNLM"/>
    </source>
</evidence>
<protein>
    <recommendedName>
        <fullName evidence="9">Murein hydrolase transporter LrgA</fullName>
    </recommendedName>
</protein>
<evidence type="ECO:0000256" key="5">
    <source>
        <dbReference type="ARBA" id="ARBA00023136"/>
    </source>
</evidence>
<feature type="transmembrane region" description="Helical" evidence="6">
    <location>
        <begin position="94"/>
        <end position="114"/>
    </location>
</feature>
<dbReference type="PANTHER" id="PTHR33931:SF2">
    <property type="entry name" value="HOLIN-LIKE PROTEIN CIDA"/>
    <property type="match status" value="1"/>
</dbReference>
<keyword evidence="5 6" id="KW-0472">Membrane</keyword>
<dbReference type="EMBL" id="LICA01000094">
    <property type="protein sequence ID" value="KRO95310.1"/>
    <property type="molecule type" value="Genomic_DNA"/>
</dbReference>
<feature type="transmembrane region" description="Helical" evidence="6">
    <location>
        <begin position="70"/>
        <end position="88"/>
    </location>
</feature>
<evidence type="ECO:0000313" key="7">
    <source>
        <dbReference type="EMBL" id="KRO95310.1"/>
    </source>
</evidence>
<evidence type="ECO:0000256" key="2">
    <source>
        <dbReference type="ARBA" id="ARBA00022475"/>
    </source>
</evidence>
<dbReference type="AlphaFoldDB" id="A0A0R2U7U3"/>
<dbReference type="PANTHER" id="PTHR33931">
    <property type="entry name" value="HOLIN-LIKE PROTEIN CIDA-RELATED"/>
    <property type="match status" value="1"/>
</dbReference>
<reference evidence="7 8" key="1">
    <citation type="submission" date="2015-10" db="EMBL/GenBank/DDBJ databases">
        <title>Metagenome-Assembled Genomes uncover a global brackish microbiome.</title>
        <authorList>
            <person name="Hugerth L.W."/>
            <person name="Larsson J."/>
            <person name="Alneberg J."/>
            <person name="Lindh M.V."/>
            <person name="Legrand C."/>
            <person name="Pinhassi J."/>
            <person name="Andersson A.F."/>
        </authorList>
    </citation>
    <scope>NUCLEOTIDE SEQUENCE [LARGE SCALE GENOMIC DNA]</scope>
    <source>
        <strain evidence="7">BACL26 MAG-121220-bin70</strain>
    </source>
</reference>
<dbReference type="Pfam" id="PF03788">
    <property type="entry name" value="LrgA"/>
    <property type="match status" value="1"/>
</dbReference>
<evidence type="ECO:0000313" key="8">
    <source>
        <dbReference type="Proteomes" id="UP000051213"/>
    </source>
</evidence>
<evidence type="ECO:0000256" key="3">
    <source>
        <dbReference type="ARBA" id="ARBA00022692"/>
    </source>
</evidence>
<evidence type="ECO:0000256" key="6">
    <source>
        <dbReference type="SAM" id="Phobius"/>
    </source>
</evidence>
<dbReference type="GO" id="GO:0005886">
    <property type="term" value="C:plasma membrane"/>
    <property type="evidence" value="ECO:0007669"/>
    <property type="project" value="UniProtKB-SubCell"/>
</dbReference>
<feature type="transmembrane region" description="Helical" evidence="6">
    <location>
        <begin position="12"/>
        <end position="33"/>
    </location>
</feature>
<dbReference type="Proteomes" id="UP000051213">
    <property type="component" value="Unassembled WGS sequence"/>
</dbReference>
<feature type="transmembrane region" description="Helical" evidence="6">
    <location>
        <begin position="39"/>
        <end position="58"/>
    </location>
</feature>
<keyword evidence="4 6" id="KW-1133">Transmembrane helix</keyword>
<comment type="subcellular location">
    <subcellularLocation>
        <location evidence="1">Cell membrane</location>
        <topology evidence="1">Multi-pass membrane protein</topology>
    </subcellularLocation>
</comment>
<dbReference type="InterPro" id="IPR005538">
    <property type="entry name" value="LrgA/CidA"/>
</dbReference>
<proteinExistence type="predicted"/>
<evidence type="ECO:0000256" key="1">
    <source>
        <dbReference type="ARBA" id="ARBA00004651"/>
    </source>
</evidence>
<organism evidence="7 8">
    <name type="scientific">SAR92 bacterium BACL26 MAG-121220-bin70</name>
    <dbReference type="NCBI Taxonomy" id="1655626"/>
    <lineage>
        <taxon>Bacteria</taxon>
        <taxon>Pseudomonadati</taxon>
        <taxon>Pseudomonadota</taxon>
        <taxon>Gammaproteobacteria</taxon>
        <taxon>Cellvibrionales</taxon>
        <taxon>Porticoccaceae</taxon>
        <taxon>SAR92 clade</taxon>
    </lineage>
</organism>
<gene>
    <name evidence="7" type="ORF">ABS24_08920</name>
</gene>
<name>A0A0R2U7U3_9GAMM</name>
<comment type="caution">
    <text evidence="7">The sequence shown here is derived from an EMBL/GenBank/DDBJ whole genome shotgun (WGS) entry which is preliminary data.</text>
</comment>
<accession>A0A0R2U7U3</accession>
<evidence type="ECO:0000256" key="4">
    <source>
        <dbReference type="ARBA" id="ARBA00022989"/>
    </source>
</evidence>